<evidence type="ECO:0000313" key="1">
    <source>
        <dbReference type="EMBL" id="QJA86897.1"/>
    </source>
</evidence>
<dbReference type="EMBL" id="MT142667">
    <property type="protein sequence ID" value="QJA86897.1"/>
    <property type="molecule type" value="Genomic_DNA"/>
</dbReference>
<sequence>MNYLKRMLRGHGIITLIIVFFISGMTWASDPTMFYKLQLKPEKPDDTWALRTFNDAGTQVFEIDEDGRIIEAANETTVDHVSIPLTSFTINGAALTALTTDDVFVSEDDVRIGTINGNQAIVWGAKDSGGYFGNSNKYLEATVRVPQNYYQNGKIYAKVRSNEPNHVASVDWAARRHTNTTLDTVDSVETAVALTASPAAATVAKLTFDPESEDDSFAADNWVTFKVRRTPNVHGFNANLEFYEFYFEYERQY</sequence>
<organism evidence="1">
    <name type="scientific">viral metagenome</name>
    <dbReference type="NCBI Taxonomy" id="1070528"/>
    <lineage>
        <taxon>unclassified sequences</taxon>
        <taxon>metagenomes</taxon>
        <taxon>organismal metagenomes</taxon>
    </lineage>
</organism>
<protein>
    <submittedName>
        <fullName evidence="1">Uncharacterized protein</fullName>
    </submittedName>
</protein>
<reference evidence="1" key="1">
    <citation type="submission" date="2020-03" db="EMBL/GenBank/DDBJ databases">
        <title>The deep terrestrial virosphere.</title>
        <authorList>
            <person name="Holmfeldt K."/>
            <person name="Nilsson E."/>
            <person name="Simone D."/>
            <person name="Lopez-Fernandez M."/>
            <person name="Wu X."/>
            <person name="de Brujin I."/>
            <person name="Lundin D."/>
            <person name="Andersson A."/>
            <person name="Bertilsson S."/>
            <person name="Dopson M."/>
        </authorList>
    </citation>
    <scope>NUCLEOTIDE SEQUENCE</scope>
    <source>
        <strain evidence="1">MM415B03099</strain>
    </source>
</reference>
<accession>A0A6M3KXJ8</accession>
<dbReference type="AlphaFoldDB" id="A0A6M3KXJ8"/>
<proteinExistence type="predicted"/>
<name>A0A6M3KXJ8_9ZZZZ</name>
<gene>
    <name evidence="1" type="ORF">MM415B03099_0005</name>
</gene>